<evidence type="ECO:0000313" key="2">
    <source>
        <dbReference type="EMBL" id="SFB07226.1"/>
    </source>
</evidence>
<dbReference type="Gene3D" id="3.40.50.300">
    <property type="entry name" value="P-loop containing nucleotide triphosphate hydrolases"/>
    <property type="match status" value="1"/>
</dbReference>
<organism evidence="2 3">
    <name type="scientific">Selenomonas ruminantium</name>
    <dbReference type="NCBI Taxonomy" id="971"/>
    <lineage>
        <taxon>Bacteria</taxon>
        <taxon>Bacillati</taxon>
        <taxon>Bacillota</taxon>
        <taxon>Negativicutes</taxon>
        <taxon>Selenomonadales</taxon>
        <taxon>Selenomonadaceae</taxon>
        <taxon>Selenomonas</taxon>
    </lineage>
</organism>
<dbReference type="PANTHER" id="PTHR43581">
    <property type="entry name" value="ATP/GTP PHOSPHATASE"/>
    <property type="match status" value="1"/>
</dbReference>
<dbReference type="InterPro" id="IPR051396">
    <property type="entry name" value="Bact_Antivir_Def_Nuclease"/>
</dbReference>
<name>A0A1I0Y3G4_SELRU</name>
<dbReference type="InterPro" id="IPR027417">
    <property type="entry name" value="P-loop_NTPase"/>
</dbReference>
<protein>
    <submittedName>
        <fullName evidence="2">AAA domain-containing protein, putative AbiEii toxin, Type IV TA system</fullName>
    </submittedName>
</protein>
<accession>A0A1I0Y3G4</accession>
<sequence>MNDSFVTKISIKSIRNIKDTVIELSDKEAKNLILTGPNGSGKTSLLEALWLNITNRLQQDSRVSQISGLDVYFSNIDKMREAYIQGNFIVSYYRDKRNYEVASETGARKVDLKDAYTVSESPGEDFVEYLKTLIIQETMYRKQQENAVLADGLRQRVERVRTMLRNVYDNDDIDFDFDIANMNLRIKEPEREPYGFNELASGYAAILSVVLDLMMWMEKKVTDAYDLPGIVMIDEVEAHLHLAKQRNVFKNLTDLFPNIQFIVTTNSPFVLNSVENVVIYDLGSKLRVGSEAGLSKLPYSGIVEGYFGASELSAKLKAQLERYKELARKNDLTDDDYEELGMLESTLNNIPDFLALGIMADFRQIQAELQAREEGKV</sequence>
<dbReference type="EMBL" id="FOJX01000009">
    <property type="protein sequence ID" value="SFB07226.1"/>
    <property type="molecule type" value="Genomic_DNA"/>
</dbReference>
<gene>
    <name evidence="2" type="ORF">SAMN05216587_10958</name>
</gene>
<dbReference type="Pfam" id="PF02463">
    <property type="entry name" value="SMC_N"/>
    <property type="match status" value="1"/>
</dbReference>
<dbReference type="InterPro" id="IPR003395">
    <property type="entry name" value="RecF/RecN/SMC_N"/>
</dbReference>
<reference evidence="2 3" key="1">
    <citation type="submission" date="2016-10" db="EMBL/GenBank/DDBJ databases">
        <authorList>
            <person name="de Groot N.N."/>
        </authorList>
    </citation>
    <scope>NUCLEOTIDE SEQUENCE [LARGE SCALE GENOMIC DNA]</scope>
    <source>
        <strain evidence="2 3">L14</strain>
    </source>
</reference>
<dbReference type="AlphaFoldDB" id="A0A1I0Y3G4"/>
<dbReference type="SMART" id="SM00382">
    <property type="entry name" value="AAA"/>
    <property type="match status" value="1"/>
</dbReference>
<proteinExistence type="predicted"/>
<dbReference type="InterPro" id="IPR003593">
    <property type="entry name" value="AAA+_ATPase"/>
</dbReference>
<evidence type="ECO:0000313" key="3">
    <source>
        <dbReference type="Proteomes" id="UP000183843"/>
    </source>
</evidence>
<dbReference type="SUPFAM" id="SSF52540">
    <property type="entry name" value="P-loop containing nucleoside triphosphate hydrolases"/>
    <property type="match status" value="1"/>
</dbReference>
<dbReference type="RefSeq" id="WP_074816328.1">
    <property type="nucleotide sequence ID" value="NZ_FOJX01000009.1"/>
</dbReference>
<dbReference type="PANTHER" id="PTHR43581:SF2">
    <property type="entry name" value="EXCINUCLEASE ATPASE SUBUNIT"/>
    <property type="match status" value="1"/>
</dbReference>
<dbReference type="Proteomes" id="UP000183843">
    <property type="component" value="Unassembled WGS sequence"/>
</dbReference>
<evidence type="ECO:0000259" key="1">
    <source>
        <dbReference type="SMART" id="SM00382"/>
    </source>
</evidence>
<feature type="domain" description="AAA+ ATPase" evidence="1">
    <location>
        <begin position="28"/>
        <end position="284"/>
    </location>
</feature>